<evidence type="ECO:0000256" key="1">
    <source>
        <dbReference type="ARBA" id="ARBA00022837"/>
    </source>
</evidence>
<dbReference type="Proteomes" id="UP000325577">
    <property type="component" value="Linkage Group LG21"/>
</dbReference>
<dbReference type="InterPro" id="IPR002048">
    <property type="entry name" value="EF_hand_dom"/>
</dbReference>
<dbReference type="PROSITE" id="PS50222">
    <property type="entry name" value="EF_HAND_2"/>
    <property type="match status" value="1"/>
</dbReference>
<dbReference type="Gene3D" id="1.10.238.10">
    <property type="entry name" value="EF-hand"/>
    <property type="match status" value="1"/>
</dbReference>
<dbReference type="EMBL" id="CM018045">
    <property type="protein sequence ID" value="KAA8527826.1"/>
    <property type="molecule type" value="Genomic_DNA"/>
</dbReference>
<reference evidence="3 4" key="1">
    <citation type="submission" date="2019-09" db="EMBL/GenBank/DDBJ databases">
        <title>A chromosome-level genome assembly of the Chinese tupelo Nyssa sinensis.</title>
        <authorList>
            <person name="Yang X."/>
            <person name="Kang M."/>
            <person name="Yang Y."/>
            <person name="Xiong H."/>
            <person name="Wang M."/>
            <person name="Zhang Z."/>
            <person name="Wang Z."/>
            <person name="Wu H."/>
            <person name="Ma T."/>
            <person name="Liu J."/>
            <person name="Xi Z."/>
        </authorList>
    </citation>
    <scope>NUCLEOTIDE SEQUENCE [LARGE SCALE GENOMIC DNA]</scope>
    <source>
        <strain evidence="3">J267</strain>
        <tissue evidence="3">Leaf</tissue>
    </source>
</reference>
<keyword evidence="4" id="KW-1185">Reference proteome</keyword>
<dbReference type="GO" id="GO:0005509">
    <property type="term" value="F:calcium ion binding"/>
    <property type="evidence" value="ECO:0007669"/>
    <property type="project" value="InterPro"/>
</dbReference>
<sequence>MDEVRETAMAYYKSSSTDLKELGRGFFKNLDFDGDGKVSLHEFLGFMKEEGYAPMNNRYIFKELDGDGSDSLDFWEVLTLYYILKSGRPFCEGCGEFIKALYFTCTTCFDSGSNPFCLCSTCYGDGKFIHNHGQFMDNYALLEAKRKSSASSMCNGDDSNSVKVKALITITLKLYPTLHADFDVIHGILFSIALS</sequence>
<dbReference type="AlphaFoldDB" id="A0A5J5ADM9"/>
<gene>
    <name evidence="3" type="ORF">F0562_035305</name>
</gene>
<dbReference type="PROSITE" id="PS00018">
    <property type="entry name" value="EF_HAND_1"/>
    <property type="match status" value="2"/>
</dbReference>
<feature type="domain" description="EF-hand" evidence="2">
    <location>
        <begin position="18"/>
        <end position="53"/>
    </location>
</feature>
<dbReference type="SUPFAM" id="SSF47473">
    <property type="entry name" value="EF-hand"/>
    <property type="match status" value="1"/>
</dbReference>
<dbReference type="OrthoDB" id="8785703at2759"/>
<accession>A0A5J5ADM9</accession>
<dbReference type="InterPro" id="IPR018247">
    <property type="entry name" value="EF_Hand_1_Ca_BS"/>
</dbReference>
<protein>
    <recommendedName>
        <fullName evidence="2">EF-hand domain-containing protein</fullName>
    </recommendedName>
</protein>
<evidence type="ECO:0000313" key="3">
    <source>
        <dbReference type="EMBL" id="KAA8527826.1"/>
    </source>
</evidence>
<name>A0A5J5ADM9_9ASTE</name>
<proteinExistence type="predicted"/>
<dbReference type="InterPro" id="IPR011992">
    <property type="entry name" value="EF-hand-dom_pair"/>
</dbReference>
<organism evidence="3 4">
    <name type="scientific">Nyssa sinensis</name>
    <dbReference type="NCBI Taxonomy" id="561372"/>
    <lineage>
        <taxon>Eukaryota</taxon>
        <taxon>Viridiplantae</taxon>
        <taxon>Streptophyta</taxon>
        <taxon>Embryophyta</taxon>
        <taxon>Tracheophyta</taxon>
        <taxon>Spermatophyta</taxon>
        <taxon>Magnoliopsida</taxon>
        <taxon>eudicotyledons</taxon>
        <taxon>Gunneridae</taxon>
        <taxon>Pentapetalae</taxon>
        <taxon>asterids</taxon>
        <taxon>Cornales</taxon>
        <taxon>Nyssaceae</taxon>
        <taxon>Nyssa</taxon>
    </lineage>
</organism>
<evidence type="ECO:0000259" key="2">
    <source>
        <dbReference type="PROSITE" id="PS50222"/>
    </source>
</evidence>
<keyword evidence="1" id="KW-0106">Calcium</keyword>
<evidence type="ECO:0000313" key="4">
    <source>
        <dbReference type="Proteomes" id="UP000325577"/>
    </source>
</evidence>